<evidence type="ECO:0000259" key="9">
    <source>
        <dbReference type="Pfam" id="PF00557"/>
    </source>
</evidence>
<evidence type="ECO:0000256" key="2">
    <source>
        <dbReference type="ARBA" id="ARBA00022670"/>
    </source>
</evidence>
<dbReference type="VEuPathDB" id="CryptoDB:Cvel_7963"/>
<organism evidence="10">
    <name type="scientific">Chromera velia CCMP2878</name>
    <dbReference type="NCBI Taxonomy" id="1169474"/>
    <lineage>
        <taxon>Eukaryota</taxon>
        <taxon>Sar</taxon>
        <taxon>Alveolata</taxon>
        <taxon>Colpodellida</taxon>
        <taxon>Chromeraceae</taxon>
        <taxon>Chromera</taxon>
    </lineage>
</organism>
<evidence type="ECO:0000256" key="8">
    <source>
        <dbReference type="SAM" id="SignalP"/>
    </source>
</evidence>
<proteinExistence type="inferred from homology"/>
<reference evidence="10" key="1">
    <citation type="submission" date="2014-11" db="EMBL/GenBank/DDBJ databases">
        <authorList>
            <person name="Otto D Thomas"/>
            <person name="Naeem Raeece"/>
        </authorList>
    </citation>
    <scope>NUCLEOTIDE SEQUENCE</scope>
</reference>
<feature type="domain" description="Peptidase M24" evidence="9">
    <location>
        <begin position="133"/>
        <end position="359"/>
    </location>
</feature>
<dbReference type="CDD" id="cd01086">
    <property type="entry name" value="MetAP1"/>
    <property type="match status" value="1"/>
</dbReference>
<protein>
    <recommendedName>
        <fullName evidence="6">Methionine aminopeptidase</fullName>
        <ecNumber evidence="6">3.4.11.18</ecNumber>
    </recommendedName>
</protein>
<comment type="cofactor">
    <cofactor evidence="5">
        <name>Co(2+)</name>
        <dbReference type="ChEBI" id="CHEBI:48828"/>
    </cofactor>
    <cofactor evidence="5">
        <name>Zn(2+)</name>
        <dbReference type="ChEBI" id="CHEBI:29105"/>
    </cofactor>
    <cofactor evidence="5">
        <name>Mn(2+)</name>
        <dbReference type="ChEBI" id="CHEBI:29035"/>
    </cofactor>
    <cofactor evidence="5">
        <name>Fe(2+)</name>
        <dbReference type="ChEBI" id="CHEBI:29033"/>
    </cofactor>
    <text evidence="5">Binds 2 divalent metal cations per subunit. Has a high-affinity and a low affinity metal-binding site. The true nature of the physiological cofactor is under debate. The enzyme is active with cobalt, zinc, manganese or divalent iron ions. Most likely, methionine aminopeptidases function as mononuclear Fe(2+)-metalloproteases under physiological conditions, and the catalytically relevant metal-binding site has been assigned to the histidine-containing high-affinity site.</text>
</comment>
<dbReference type="PRINTS" id="PR00599">
    <property type="entry name" value="MAPEPTIDASE"/>
</dbReference>
<dbReference type="GO" id="GO:0006508">
    <property type="term" value="P:proteolysis"/>
    <property type="evidence" value="ECO:0007669"/>
    <property type="project" value="UniProtKB-KW"/>
</dbReference>
<feature type="binding site" evidence="5">
    <location>
        <position position="199"/>
    </location>
    <ligand>
        <name>substrate</name>
    </ligand>
</feature>
<dbReference type="GO" id="GO:0046872">
    <property type="term" value="F:metal ion binding"/>
    <property type="evidence" value="ECO:0007669"/>
    <property type="project" value="UniProtKB-UniRule"/>
</dbReference>
<comment type="function">
    <text evidence="6">Cotranslationally removes the N-terminal methionine from nascent proteins. The N-terminal methionine is often cleaved when the second residue in the primary sequence is small and uncharged (Met-Ala-, Cys, Gly, Pro, Ser, Thr, or Val).</text>
</comment>
<dbReference type="NCBIfam" id="TIGR00500">
    <property type="entry name" value="met_pdase_I"/>
    <property type="match status" value="1"/>
</dbReference>
<dbReference type="PROSITE" id="PS00680">
    <property type="entry name" value="MAP_1"/>
    <property type="match status" value="1"/>
</dbReference>
<evidence type="ECO:0000256" key="7">
    <source>
        <dbReference type="SAM" id="MobiDB-lite"/>
    </source>
</evidence>
<evidence type="ECO:0000313" key="10">
    <source>
        <dbReference type="EMBL" id="CEM46577.1"/>
    </source>
</evidence>
<feature type="signal peptide" evidence="8">
    <location>
        <begin position="1"/>
        <end position="23"/>
    </location>
</feature>
<feature type="binding site" evidence="5">
    <location>
        <position position="290"/>
    </location>
    <ligand>
        <name>a divalent metal cation</name>
        <dbReference type="ChEBI" id="CHEBI:60240"/>
        <label>2</label>
        <note>catalytic</note>
    </ligand>
</feature>
<feature type="binding site" evidence="5">
    <location>
        <position position="353"/>
    </location>
    <ligand>
        <name>a divalent metal cation</name>
        <dbReference type="ChEBI" id="CHEBI:60240"/>
        <label>1</label>
    </ligand>
</feature>
<evidence type="ECO:0000256" key="4">
    <source>
        <dbReference type="ARBA" id="ARBA00022801"/>
    </source>
</evidence>
<dbReference type="HAMAP" id="MF_01974">
    <property type="entry name" value="MetAP_1"/>
    <property type="match status" value="1"/>
</dbReference>
<comment type="catalytic activity">
    <reaction evidence="5 6">
        <text>Release of N-terminal amino acids, preferentially methionine, from peptides and arylamides.</text>
        <dbReference type="EC" id="3.4.11.18"/>
    </reaction>
</comment>
<dbReference type="PhylomeDB" id="A0A0G4HQL7"/>
<feature type="chain" id="PRO_5005191670" description="Methionine aminopeptidase" evidence="8">
    <location>
        <begin position="24"/>
        <end position="389"/>
    </location>
</feature>
<dbReference type="GO" id="GO:0070006">
    <property type="term" value="F:metalloaminopeptidase activity"/>
    <property type="evidence" value="ECO:0007669"/>
    <property type="project" value="UniProtKB-UniRule"/>
</dbReference>
<comment type="similarity">
    <text evidence="5">Belongs to the peptidase M24A family. Methionine aminopeptidase type 1 subfamily.</text>
</comment>
<gene>
    <name evidence="10" type="ORF">Cvel_7963</name>
</gene>
<feature type="binding site" evidence="5">
    <location>
        <position position="353"/>
    </location>
    <ligand>
        <name>a divalent metal cation</name>
        <dbReference type="ChEBI" id="CHEBI:60240"/>
        <label>2</label>
        <note>catalytic</note>
    </ligand>
</feature>
<name>A0A0G4HQL7_9ALVE</name>
<dbReference type="InterPro" id="IPR002467">
    <property type="entry name" value="Pept_M24A_MAP1"/>
</dbReference>
<keyword evidence="1 5" id="KW-0031">Aminopeptidase</keyword>
<keyword evidence="3 5" id="KW-0479">Metal-binding</keyword>
<dbReference type="AlphaFoldDB" id="A0A0G4HQL7"/>
<feature type="binding site" evidence="5">
    <location>
        <position position="227"/>
    </location>
    <ligand>
        <name>a divalent metal cation</name>
        <dbReference type="ChEBI" id="CHEBI:60240"/>
        <label>2</label>
        <note>catalytic</note>
    </ligand>
</feature>
<evidence type="ECO:0000256" key="5">
    <source>
        <dbReference type="HAMAP-Rule" id="MF_03174"/>
    </source>
</evidence>
<accession>A0A0G4HQL7</accession>
<keyword evidence="4 5" id="KW-0378">Hydrolase</keyword>
<sequence length="389" mass="43295">MFCLSVAMWVGIVGLFLFEGSFAFVLSQGGQYGRPRGRSVVMAKKKNRRGGTTKKADGGASHRQSELDGNLLGQMWQDLTADKGRAITKGTVSPYRPVPDHIMRPPYALTGTPPFNPRAGTEKIIERTEEEIEKMRRVGKMARGVLDEAGRAVRAGITTDDIDVIVHEAAIARDCYPSPLNYDRFPKSVCTSINEVACHGIPDTTVLREGDIINVDVTVYHDGFHGDCSETYAVGEISEDSLRLVKITFDAWRAGVELCAPGRRYCEIGEAIERICDREKVHSLPGMAGHGIGDVFHDMPNVFHHKNDDQRLMKPGHIFTVEPIVAESTKKWEVWQDDWTVTTKNLCRTAQFENTILVTPDGFEELTGKLPSSPKYFWEEKLEAVEAPS</sequence>
<dbReference type="GO" id="GO:0005829">
    <property type="term" value="C:cytosol"/>
    <property type="evidence" value="ECO:0007669"/>
    <property type="project" value="TreeGrafter"/>
</dbReference>
<evidence type="ECO:0000256" key="6">
    <source>
        <dbReference type="RuleBase" id="RU003653"/>
    </source>
</evidence>
<dbReference type="InterPro" id="IPR001714">
    <property type="entry name" value="Pept_M24_MAP"/>
</dbReference>
<feature type="binding site" evidence="5">
    <location>
        <position position="322"/>
    </location>
    <ligand>
        <name>a divalent metal cation</name>
        <dbReference type="ChEBI" id="CHEBI:60240"/>
        <label>2</label>
        <note>catalytic</note>
    </ligand>
</feature>
<feature type="region of interest" description="Disordered" evidence="7">
    <location>
        <begin position="44"/>
        <end position="65"/>
    </location>
</feature>
<dbReference type="PANTHER" id="PTHR43330">
    <property type="entry name" value="METHIONINE AMINOPEPTIDASE"/>
    <property type="match status" value="1"/>
</dbReference>
<keyword evidence="2 5" id="KW-0645">Protease</keyword>
<evidence type="ECO:0000256" key="1">
    <source>
        <dbReference type="ARBA" id="ARBA00022438"/>
    </source>
</evidence>
<keyword evidence="8" id="KW-0732">Signal</keyword>
<dbReference type="PANTHER" id="PTHR43330:SF26">
    <property type="entry name" value="METHIONINE AMINOPEPTIDASE 1D, MITOCHONDRIAL"/>
    <property type="match status" value="1"/>
</dbReference>
<feature type="binding site" evidence="5">
    <location>
        <position position="216"/>
    </location>
    <ligand>
        <name>a divalent metal cation</name>
        <dbReference type="ChEBI" id="CHEBI:60240"/>
        <label>1</label>
    </ligand>
</feature>
<dbReference type="InterPro" id="IPR000994">
    <property type="entry name" value="Pept_M24"/>
</dbReference>
<dbReference type="InterPro" id="IPR036005">
    <property type="entry name" value="Creatinase/aminopeptidase-like"/>
</dbReference>
<feature type="binding site" evidence="5">
    <location>
        <position position="227"/>
    </location>
    <ligand>
        <name>a divalent metal cation</name>
        <dbReference type="ChEBI" id="CHEBI:60240"/>
        <label>1</label>
    </ligand>
</feature>
<dbReference type="SUPFAM" id="SSF55920">
    <property type="entry name" value="Creatinase/aminopeptidase"/>
    <property type="match status" value="1"/>
</dbReference>
<dbReference type="GO" id="GO:0004239">
    <property type="term" value="F:initiator methionyl aminopeptidase activity"/>
    <property type="evidence" value="ECO:0007669"/>
    <property type="project" value="UniProtKB-UniRule"/>
</dbReference>
<dbReference type="Gene3D" id="3.90.230.10">
    <property type="entry name" value="Creatinase/methionine aminopeptidase superfamily"/>
    <property type="match status" value="1"/>
</dbReference>
<dbReference type="Pfam" id="PF00557">
    <property type="entry name" value="Peptidase_M24"/>
    <property type="match status" value="1"/>
</dbReference>
<dbReference type="EC" id="3.4.11.18" evidence="6"/>
<feature type="binding site" evidence="5">
    <location>
        <position position="297"/>
    </location>
    <ligand>
        <name>substrate</name>
    </ligand>
</feature>
<dbReference type="EMBL" id="CDMZ01003495">
    <property type="protein sequence ID" value="CEM46577.1"/>
    <property type="molecule type" value="Genomic_DNA"/>
</dbReference>
<evidence type="ECO:0000256" key="3">
    <source>
        <dbReference type="ARBA" id="ARBA00022723"/>
    </source>
</evidence>